<sequence length="300" mass="34125">MNQNLSLYQIFYVTARHGNISRAAKELFISQPAISKSIRRLEDALQVTLFTRSTRGVTLTEDGKILFEQVQEAFRALDLAEQTLQRRHSLGIAQLRIGVSTTLCRYILLPYLQQFVKEYPHVKVTIHCQSSYQTMALLENRQIDLGLIGRPSGKLNCHYQPLQSIQDTFVCTHAYLENLQIREGSGSLTETLKANAIFMLPDDANITRQHIDAALKEHGIELNTFLEVSTMDMLIEFSKIGLGIACVIREFVQKELETGLLTEITLGPQIPAREIGFICRKPEQDLPPIHTFLRMFPKRP</sequence>
<accession>A0A9D2BI67</accession>
<dbReference type="InterPro" id="IPR036390">
    <property type="entry name" value="WH_DNA-bd_sf"/>
</dbReference>
<comment type="similarity">
    <text evidence="1">Belongs to the LysR transcriptional regulatory family.</text>
</comment>
<dbReference type="InterPro" id="IPR036388">
    <property type="entry name" value="WH-like_DNA-bd_sf"/>
</dbReference>
<dbReference type="AlphaFoldDB" id="A0A9D2BI67"/>
<evidence type="ECO:0000313" key="7">
    <source>
        <dbReference type="Proteomes" id="UP000886890"/>
    </source>
</evidence>
<keyword evidence="2" id="KW-0805">Transcription regulation</keyword>
<dbReference type="SUPFAM" id="SSF53850">
    <property type="entry name" value="Periplasmic binding protein-like II"/>
    <property type="match status" value="1"/>
</dbReference>
<dbReference type="GO" id="GO:0000976">
    <property type="term" value="F:transcription cis-regulatory region binding"/>
    <property type="evidence" value="ECO:0007669"/>
    <property type="project" value="TreeGrafter"/>
</dbReference>
<evidence type="ECO:0000313" key="6">
    <source>
        <dbReference type="EMBL" id="HIX76184.1"/>
    </source>
</evidence>
<name>A0A9D2BI67_9FIRM</name>
<dbReference type="GO" id="GO:0003700">
    <property type="term" value="F:DNA-binding transcription factor activity"/>
    <property type="evidence" value="ECO:0007669"/>
    <property type="project" value="InterPro"/>
</dbReference>
<dbReference type="InterPro" id="IPR000847">
    <property type="entry name" value="LysR_HTH_N"/>
</dbReference>
<evidence type="ECO:0000259" key="5">
    <source>
        <dbReference type="PROSITE" id="PS50931"/>
    </source>
</evidence>
<evidence type="ECO:0000256" key="2">
    <source>
        <dbReference type="ARBA" id="ARBA00023015"/>
    </source>
</evidence>
<reference evidence="6" key="1">
    <citation type="journal article" date="2021" name="PeerJ">
        <title>Extensive microbial diversity within the chicken gut microbiome revealed by metagenomics and culture.</title>
        <authorList>
            <person name="Gilroy R."/>
            <person name="Ravi A."/>
            <person name="Getino M."/>
            <person name="Pursley I."/>
            <person name="Horton D.L."/>
            <person name="Alikhan N.F."/>
            <person name="Baker D."/>
            <person name="Gharbi K."/>
            <person name="Hall N."/>
            <person name="Watson M."/>
            <person name="Adriaenssens E.M."/>
            <person name="Foster-Nyarko E."/>
            <person name="Jarju S."/>
            <person name="Secka A."/>
            <person name="Antonio M."/>
            <person name="Oren A."/>
            <person name="Chaudhuri R.R."/>
            <person name="La Ragione R."/>
            <person name="Hildebrand F."/>
            <person name="Pallen M.J."/>
        </authorList>
    </citation>
    <scope>NUCLEOTIDE SEQUENCE</scope>
    <source>
        <strain evidence="6">CHK183-1962</strain>
    </source>
</reference>
<keyword evidence="3" id="KW-0238">DNA-binding</keyword>
<dbReference type="PANTHER" id="PTHR30126">
    <property type="entry name" value="HTH-TYPE TRANSCRIPTIONAL REGULATOR"/>
    <property type="match status" value="1"/>
</dbReference>
<proteinExistence type="inferred from homology"/>
<dbReference type="Pfam" id="PF00126">
    <property type="entry name" value="HTH_1"/>
    <property type="match status" value="1"/>
</dbReference>
<dbReference type="SUPFAM" id="SSF46785">
    <property type="entry name" value="Winged helix' DNA-binding domain"/>
    <property type="match status" value="1"/>
</dbReference>
<feature type="domain" description="HTH lysR-type" evidence="5">
    <location>
        <begin position="1"/>
        <end position="60"/>
    </location>
</feature>
<dbReference type="EMBL" id="DXEK01000015">
    <property type="protein sequence ID" value="HIX76184.1"/>
    <property type="molecule type" value="Genomic_DNA"/>
</dbReference>
<evidence type="ECO:0000256" key="3">
    <source>
        <dbReference type="ARBA" id="ARBA00023125"/>
    </source>
</evidence>
<comment type="caution">
    <text evidence="6">The sequence shown here is derived from an EMBL/GenBank/DDBJ whole genome shotgun (WGS) entry which is preliminary data.</text>
</comment>
<dbReference type="Gene3D" id="3.40.190.290">
    <property type="match status" value="1"/>
</dbReference>
<dbReference type="InterPro" id="IPR005119">
    <property type="entry name" value="LysR_subst-bd"/>
</dbReference>
<dbReference type="FunFam" id="1.10.10.10:FF:000001">
    <property type="entry name" value="LysR family transcriptional regulator"/>
    <property type="match status" value="1"/>
</dbReference>
<gene>
    <name evidence="6" type="ORF">H9734_01095</name>
</gene>
<dbReference type="CDD" id="cd05466">
    <property type="entry name" value="PBP2_LTTR_substrate"/>
    <property type="match status" value="1"/>
</dbReference>
<protein>
    <submittedName>
        <fullName evidence="6">LysR family transcriptional regulator</fullName>
    </submittedName>
</protein>
<dbReference type="PANTHER" id="PTHR30126:SF64">
    <property type="entry name" value="HTH-TYPE TRANSCRIPTIONAL REGULATOR CITR"/>
    <property type="match status" value="1"/>
</dbReference>
<keyword evidence="4" id="KW-0804">Transcription</keyword>
<evidence type="ECO:0000256" key="4">
    <source>
        <dbReference type="ARBA" id="ARBA00023163"/>
    </source>
</evidence>
<evidence type="ECO:0000256" key="1">
    <source>
        <dbReference type="ARBA" id="ARBA00009437"/>
    </source>
</evidence>
<dbReference type="Proteomes" id="UP000886890">
    <property type="component" value="Unassembled WGS sequence"/>
</dbReference>
<reference evidence="6" key="2">
    <citation type="submission" date="2021-04" db="EMBL/GenBank/DDBJ databases">
        <authorList>
            <person name="Gilroy R."/>
        </authorList>
    </citation>
    <scope>NUCLEOTIDE SEQUENCE</scope>
    <source>
        <strain evidence="6">CHK183-1962</strain>
    </source>
</reference>
<dbReference type="PRINTS" id="PR00039">
    <property type="entry name" value="HTHLYSR"/>
</dbReference>
<dbReference type="Pfam" id="PF03466">
    <property type="entry name" value="LysR_substrate"/>
    <property type="match status" value="1"/>
</dbReference>
<dbReference type="PROSITE" id="PS50931">
    <property type="entry name" value="HTH_LYSR"/>
    <property type="match status" value="1"/>
</dbReference>
<organism evidence="6 7">
    <name type="scientific">Candidatus Fusicatenibacter merdavium</name>
    <dbReference type="NCBI Taxonomy" id="2838600"/>
    <lineage>
        <taxon>Bacteria</taxon>
        <taxon>Bacillati</taxon>
        <taxon>Bacillota</taxon>
        <taxon>Clostridia</taxon>
        <taxon>Lachnospirales</taxon>
        <taxon>Lachnospiraceae</taxon>
        <taxon>Fusicatenibacter</taxon>
    </lineage>
</organism>
<dbReference type="Gene3D" id="1.10.10.10">
    <property type="entry name" value="Winged helix-like DNA-binding domain superfamily/Winged helix DNA-binding domain"/>
    <property type="match status" value="1"/>
</dbReference>